<evidence type="ECO:0000256" key="1">
    <source>
        <dbReference type="ARBA" id="ARBA00004304"/>
    </source>
</evidence>
<evidence type="ECO:0000256" key="10">
    <source>
        <dbReference type="ARBA" id="ARBA00071036"/>
    </source>
</evidence>
<dbReference type="PANTHER" id="PTHR13610">
    <property type="entry name" value="METHYLTRANSFERASE DOMAIN-CONTAINING PROTEIN"/>
    <property type="match status" value="1"/>
</dbReference>
<gene>
    <name evidence="14" type="primary">ATPSCKMT</name>
    <name evidence="14" type="synonym">atpsckmt</name>
</gene>
<dbReference type="CTD" id="134145"/>
<dbReference type="SUPFAM" id="SSF53335">
    <property type="entry name" value="S-adenosyl-L-methionine-dependent methyltransferases"/>
    <property type="match status" value="1"/>
</dbReference>
<sequence>MTEVNGGAAVVREESFPPRPPMEGGGGKRRWGLVVTGVVGGSLVALYAVAVPFVTPALRRVCLPFVPATPAQVRNVLRAVRPSSGTLVDIGSGDGRIVIAAAKQGFRAVGIELNPWLVWYSRYRAWREGVHHSTTFYRSDLWKVNFSQYTNVVIFGVPQMMAQLEEKLQGELSSGAKVVACRFPFPTRRPDAVTGEGIDTVWVYHARSFGAPRTDTEPAALADLSSPEAAERVPQKTA</sequence>
<proteinExistence type="inferred from homology"/>
<evidence type="ECO:0000256" key="6">
    <source>
        <dbReference type="ARBA" id="ARBA00022692"/>
    </source>
</evidence>
<dbReference type="GO" id="GO:1904058">
    <property type="term" value="P:positive regulation of sensory perception of pain"/>
    <property type="evidence" value="ECO:0007669"/>
    <property type="project" value="UniProtKB-ARBA"/>
</dbReference>
<comment type="similarity">
    <text evidence="2">Belongs to the ANT/ATPSC lysine N-methyltransferase family.</text>
</comment>
<keyword evidence="15" id="KW-1185">Reference proteome</keyword>
<evidence type="ECO:0000256" key="2">
    <source>
        <dbReference type="ARBA" id="ARBA00010633"/>
    </source>
</evidence>
<dbReference type="GO" id="GO:1905706">
    <property type="term" value="P:regulation of mitochondrial ATP synthesis coupled proton transport"/>
    <property type="evidence" value="ECO:0007669"/>
    <property type="project" value="UniProtKB-ARBA"/>
</dbReference>
<evidence type="ECO:0000313" key="14">
    <source>
        <dbReference type="Ensembl" id="ENSSFOP00015074752.1"/>
    </source>
</evidence>
<dbReference type="InterPro" id="IPR029063">
    <property type="entry name" value="SAM-dependent_MTases_sf"/>
</dbReference>
<dbReference type="InterPro" id="IPR026170">
    <property type="entry name" value="FAM173A/B"/>
</dbReference>
<organism evidence="14 15">
    <name type="scientific">Scleropages formosus</name>
    <name type="common">Asian bonytongue</name>
    <name type="synonym">Osteoglossum formosum</name>
    <dbReference type="NCBI Taxonomy" id="113540"/>
    <lineage>
        <taxon>Eukaryota</taxon>
        <taxon>Metazoa</taxon>
        <taxon>Chordata</taxon>
        <taxon>Craniata</taxon>
        <taxon>Vertebrata</taxon>
        <taxon>Euteleostomi</taxon>
        <taxon>Actinopterygii</taxon>
        <taxon>Neopterygii</taxon>
        <taxon>Teleostei</taxon>
        <taxon>Osteoglossocephala</taxon>
        <taxon>Osteoglossomorpha</taxon>
        <taxon>Osteoglossiformes</taxon>
        <taxon>Osteoglossidae</taxon>
        <taxon>Scleropages</taxon>
    </lineage>
</organism>
<keyword evidence="3" id="KW-0489">Methyltransferase</keyword>
<keyword evidence="8" id="KW-0496">Mitochondrion</keyword>
<evidence type="ECO:0000256" key="11">
    <source>
        <dbReference type="ARBA" id="ARBA00078098"/>
    </source>
</evidence>
<evidence type="ECO:0000256" key="7">
    <source>
        <dbReference type="ARBA" id="ARBA00022989"/>
    </source>
</evidence>
<accession>A0A8C9WHP0</accession>
<reference evidence="14 15" key="1">
    <citation type="submission" date="2019-04" db="EMBL/GenBank/DDBJ databases">
        <authorList>
            <consortium name="Wellcome Sanger Institute Data Sharing"/>
        </authorList>
    </citation>
    <scope>NUCLEOTIDE SEQUENCE [LARGE SCALE GENOMIC DNA]</scope>
</reference>
<dbReference type="GO" id="GO:0031966">
    <property type="term" value="C:mitochondrial membrane"/>
    <property type="evidence" value="ECO:0007669"/>
    <property type="project" value="UniProtKB-SubCell"/>
</dbReference>
<feature type="region of interest" description="Disordered" evidence="12">
    <location>
        <begin position="1"/>
        <end position="27"/>
    </location>
</feature>
<dbReference type="GO" id="GO:0032259">
    <property type="term" value="P:methylation"/>
    <property type="evidence" value="ECO:0007669"/>
    <property type="project" value="UniProtKB-KW"/>
</dbReference>
<dbReference type="KEGG" id="sfm:108935429"/>
<evidence type="ECO:0000256" key="8">
    <source>
        <dbReference type="ARBA" id="ARBA00023128"/>
    </source>
</evidence>
<evidence type="ECO:0000256" key="5">
    <source>
        <dbReference type="ARBA" id="ARBA00022691"/>
    </source>
</evidence>
<evidence type="ECO:0000256" key="12">
    <source>
        <dbReference type="SAM" id="MobiDB-lite"/>
    </source>
</evidence>
<dbReference type="FunFam" id="3.40.50.150:FF:000141">
    <property type="entry name" value="ATP synthase c subunit lysine N-methyltransferase"/>
    <property type="match status" value="1"/>
</dbReference>
<comment type="subcellular location">
    <subcellularLocation>
        <location evidence="1">Mitochondrion membrane</location>
        <topology evidence="1">Single-pass membrane protein</topology>
    </subcellularLocation>
</comment>
<evidence type="ECO:0000313" key="15">
    <source>
        <dbReference type="Proteomes" id="UP000694397"/>
    </source>
</evidence>
<protein>
    <recommendedName>
        <fullName evidence="10">ATP synthase subunit C lysine N-methyltransferase</fullName>
    </recommendedName>
    <alternativeName>
        <fullName evidence="11">Protein N-lysine methyltransferase FAM173B</fullName>
    </alternativeName>
</protein>
<keyword evidence="4" id="KW-0808">Transferase</keyword>
<dbReference type="Gene3D" id="3.40.50.150">
    <property type="entry name" value="Vaccinia Virus protein VP39"/>
    <property type="match status" value="1"/>
</dbReference>
<dbReference type="AlphaFoldDB" id="A0A8C9WHP0"/>
<keyword evidence="9 13" id="KW-0472">Membrane</keyword>
<dbReference type="GeneTree" id="ENSGT00390000014771"/>
<dbReference type="Proteomes" id="UP000694397">
    <property type="component" value="Chromosome 9"/>
</dbReference>
<evidence type="ECO:0000256" key="3">
    <source>
        <dbReference type="ARBA" id="ARBA00022603"/>
    </source>
</evidence>
<reference evidence="14" key="3">
    <citation type="submission" date="2025-09" db="UniProtKB">
        <authorList>
            <consortium name="Ensembl"/>
        </authorList>
    </citation>
    <scope>IDENTIFICATION</scope>
</reference>
<name>A0A8C9WHP0_SCLFO</name>
<evidence type="ECO:0000256" key="4">
    <source>
        <dbReference type="ARBA" id="ARBA00022679"/>
    </source>
</evidence>
<dbReference type="OrthoDB" id="66144at2759"/>
<reference evidence="14" key="2">
    <citation type="submission" date="2025-08" db="UniProtKB">
        <authorList>
            <consortium name="Ensembl"/>
        </authorList>
    </citation>
    <scope>IDENTIFICATION</scope>
</reference>
<feature type="transmembrane region" description="Helical" evidence="13">
    <location>
        <begin position="31"/>
        <end position="54"/>
    </location>
</feature>
<keyword evidence="7 13" id="KW-1133">Transmembrane helix</keyword>
<feature type="compositionally biased region" description="Basic and acidic residues" evidence="12">
    <location>
        <begin position="229"/>
        <end position="238"/>
    </location>
</feature>
<keyword evidence="6 13" id="KW-0812">Transmembrane</keyword>
<dbReference type="PANTHER" id="PTHR13610:SF8">
    <property type="entry name" value="ATP SYNTHASE SUBUNIT C LYSINE N-METHYLTRANSFERASE"/>
    <property type="match status" value="1"/>
</dbReference>
<dbReference type="GO" id="GO:0016279">
    <property type="term" value="F:protein-lysine N-methyltransferase activity"/>
    <property type="evidence" value="ECO:0007669"/>
    <property type="project" value="InterPro"/>
</dbReference>
<evidence type="ECO:0000256" key="13">
    <source>
        <dbReference type="SAM" id="Phobius"/>
    </source>
</evidence>
<dbReference type="GeneID" id="108935429"/>
<dbReference type="RefSeq" id="XP_018609527.2">
    <property type="nucleotide sequence ID" value="XM_018754011.2"/>
</dbReference>
<keyword evidence="5" id="KW-0949">S-adenosyl-L-methionine</keyword>
<dbReference type="Ensembl" id="ENSSFOT00015067587.1">
    <property type="protein sequence ID" value="ENSSFOP00015074752.1"/>
    <property type="gene ID" value="ENSSFOG00015025049.1"/>
</dbReference>
<evidence type="ECO:0000256" key="9">
    <source>
        <dbReference type="ARBA" id="ARBA00023136"/>
    </source>
</evidence>
<feature type="region of interest" description="Disordered" evidence="12">
    <location>
        <begin position="214"/>
        <end position="238"/>
    </location>
</feature>